<reference evidence="1" key="1">
    <citation type="submission" date="2014-11" db="EMBL/GenBank/DDBJ databases">
        <authorList>
            <person name="Amaro Gonzalez C."/>
        </authorList>
    </citation>
    <scope>NUCLEOTIDE SEQUENCE</scope>
</reference>
<dbReference type="EMBL" id="GBXM01049429">
    <property type="protein sequence ID" value="JAH59148.1"/>
    <property type="molecule type" value="Transcribed_RNA"/>
</dbReference>
<proteinExistence type="predicted"/>
<sequence length="35" mass="3925">MYYGEVGFRKNNLKFRYSVLQGTSSGPRGLKQADG</sequence>
<dbReference type="AlphaFoldDB" id="A0A0E9U2E6"/>
<reference evidence="1" key="2">
    <citation type="journal article" date="2015" name="Fish Shellfish Immunol.">
        <title>Early steps in the European eel (Anguilla anguilla)-Vibrio vulnificus interaction in the gills: Role of the RtxA13 toxin.</title>
        <authorList>
            <person name="Callol A."/>
            <person name="Pajuelo D."/>
            <person name="Ebbesson L."/>
            <person name="Teles M."/>
            <person name="MacKenzie S."/>
            <person name="Amaro C."/>
        </authorList>
    </citation>
    <scope>NUCLEOTIDE SEQUENCE</scope>
</reference>
<protein>
    <submittedName>
        <fullName evidence="1">Uncharacterized protein</fullName>
    </submittedName>
</protein>
<accession>A0A0E9U2E6</accession>
<evidence type="ECO:0000313" key="1">
    <source>
        <dbReference type="EMBL" id="JAH59148.1"/>
    </source>
</evidence>
<organism evidence="1">
    <name type="scientific">Anguilla anguilla</name>
    <name type="common">European freshwater eel</name>
    <name type="synonym">Muraena anguilla</name>
    <dbReference type="NCBI Taxonomy" id="7936"/>
    <lineage>
        <taxon>Eukaryota</taxon>
        <taxon>Metazoa</taxon>
        <taxon>Chordata</taxon>
        <taxon>Craniata</taxon>
        <taxon>Vertebrata</taxon>
        <taxon>Euteleostomi</taxon>
        <taxon>Actinopterygii</taxon>
        <taxon>Neopterygii</taxon>
        <taxon>Teleostei</taxon>
        <taxon>Anguilliformes</taxon>
        <taxon>Anguillidae</taxon>
        <taxon>Anguilla</taxon>
    </lineage>
</organism>
<name>A0A0E9U2E6_ANGAN</name>